<reference evidence="3 4" key="1">
    <citation type="journal article" date="2015" name="Sci. Rep.">
        <title>Chromosome-level genome map provides insights into diverse defense mechanisms in the medicinal fungus Ganoderma sinense.</title>
        <authorList>
            <person name="Zhu Y."/>
            <person name="Xu J."/>
            <person name="Sun C."/>
            <person name="Zhou S."/>
            <person name="Xu H."/>
            <person name="Nelson D.R."/>
            <person name="Qian J."/>
            <person name="Song J."/>
            <person name="Luo H."/>
            <person name="Xiang L."/>
            <person name="Li Y."/>
            <person name="Xu Z."/>
            <person name="Ji A."/>
            <person name="Wang L."/>
            <person name="Lu S."/>
            <person name="Hayward A."/>
            <person name="Sun W."/>
            <person name="Li X."/>
            <person name="Schwartz D.C."/>
            <person name="Wang Y."/>
            <person name="Chen S."/>
        </authorList>
    </citation>
    <scope>NUCLEOTIDE SEQUENCE [LARGE SCALE GENOMIC DNA]</scope>
    <source>
        <strain evidence="3 4">ZZ0214-1</strain>
    </source>
</reference>
<feature type="chain" id="PRO_5013768951" description="Transporter" evidence="2">
    <location>
        <begin position="17"/>
        <end position="69"/>
    </location>
</feature>
<proteinExistence type="predicted"/>
<evidence type="ECO:0000256" key="1">
    <source>
        <dbReference type="SAM" id="MobiDB-lite"/>
    </source>
</evidence>
<accession>A0A2G8SVG2</accession>
<sequence length="69" mass="7161">MTLATVIVAQAALALALVQIHANHAFSPPFISINWTILSSCAADEPASRPRPGPGSGSSAVHRARELSQ</sequence>
<evidence type="ECO:0000313" key="4">
    <source>
        <dbReference type="Proteomes" id="UP000230002"/>
    </source>
</evidence>
<keyword evidence="2" id="KW-0732">Signal</keyword>
<evidence type="ECO:0000313" key="3">
    <source>
        <dbReference type="EMBL" id="PIL37757.1"/>
    </source>
</evidence>
<name>A0A2G8SVG2_9APHY</name>
<feature type="signal peptide" evidence="2">
    <location>
        <begin position="1"/>
        <end position="16"/>
    </location>
</feature>
<comment type="caution">
    <text evidence="3">The sequence shown here is derived from an EMBL/GenBank/DDBJ whole genome shotgun (WGS) entry which is preliminary data.</text>
</comment>
<gene>
    <name evidence="3" type="ORF">GSI_01451</name>
</gene>
<dbReference type="EMBL" id="AYKW01000001">
    <property type="protein sequence ID" value="PIL37757.1"/>
    <property type="molecule type" value="Genomic_DNA"/>
</dbReference>
<dbReference type="AlphaFoldDB" id="A0A2G8SVG2"/>
<organism evidence="3 4">
    <name type="scientific">Ganoderma sinense ZZ0214-1</name>
    <dbReference type="NCBI Taxonomy" id="1077348"/>
    <lineage>
        <taxon>Eukaryota</taxon>
        <taxon>Fungi</taxon>
        <taxon>Dikarya</taxon>
        <taxon>Basidiomycota</taxon>
        <taxon>Agaricomycotina</taxon>
        <taxon>Agaricomycetes</taxon>
        <taxon>Polyporales</taxon>
        <taxon>Polyporaceae</taxon>
        <taxon>Ganoderma</taxon>
    </lineage>
</organism>
<feature type="region of interest" description="Disordered" evidence="1">
    <location>
        <begin position="44"/>
        <end position="69"/>
    </location>
</feature>
<evidence type="ECO:0008006" key="5">
    <source>
        <dbReference type="Google" id="ProtNLM"/>
    </source>
</evidence>
<keyword evidence="4" id="KW-1185">Reference proteome</keyword>
<dbReference type="Proteomes" id="UP000230002">
    <property type="component" value="Unassembled WGS sequence"/>
</dbReference>
<evidence type="ECO:0000256" key="2">
    <source>
        <dbReference type="SAM" id="SignalP"/>
    </source>
</evidence>
<protein>
    <recommendedName>
        <fullName evidence="5">Transporter</fullName>
    </recommendedName>
</protein>